<dbReference type="InterPro" id="IPR001128">
    <property type="entry name" value="Cyt_P450"/>
</dbReference>
<evidence type="ECO:0000256" key="5">
    <source>
        <dbReference type="ARBA" id="ARBA00023002"/>
    </source>
</evidence>
<dbReference type="Gene3D" id="1.10.630.10">
    <property type="entry name" value="Cytochrome P450"/>
    <property type="match status" value="1"/>
</dbReference>
<evidence type="ECO:0000256" key="2">
    <source>
        <dbReference type="ARBA" id="ARBA00010617"/>
    </source>
</evidence>
<protein>
    <submittedName>
        <fullName evidence="10">Cytochrome P450</fullName>
    </submittedName>
</protein>
<dbReference type="GO" id="GO:0005506">
    <property type="term" value="F:iron ion binding"/>
    <property type="evidence" value="ECO:0007669"/>
    <property type="project" value="InterPro"/>
</dbReference>
<dbReference type="GO" id="GO:0020037">
    <property type="term" value="F:heme binding"/>
    <property type="evidence" value="ECO:0007669"/>
    <property type="project" value="InterPro"/>
</dbReference>
<evidence type="ECO:0000256" key="3">
    <source>
        <dbReference type="ARBA" id="ARBA00022617"/>
    </source>
</evidence>
<keyword evidence="4 8" id="KW-0479">Metal-binding</keyword>
<keyword evidence="7" id="KW-0503">Monooxygenase</keyword>
<dbReference type="SUPFAM" id="SSF48264">
    <property type="entry name" value="Cytochrome P450"/>
    <property type="match status" value="1"/>
</dbReference>
<evidence type="ECO:0000256" key="1">
    <source>
        <dbReference type="ARBA" id="ARBA00001971"/>
    </source>
</evidence>
<dbReference type="PANTHER" id="PTHR46206">
    <property type="entry name" value="CYTOCHROME P450"/>
    <property type="match status" value="1"/>
</dbReference>
<comment type="cofactor">
    <cofactor evidence="1 8">
        <name>heme</name>
        <dbReference type="ChEBI" id="CHEBI:30413"/>
    </cofactor>
</comment>
<evidence type="ECO:0000256" key="9">
    <source>
        <dbReference type="SAM" id="Phobius"/>
    </source>
</evidence>
<keyword evidence="11" id="KW-1185">Reference proteome</keyword>
<evidence type="ECO:0000313" key="10">
    <source>
        <dbReference type="EMBL" id="KAE8378054.1"/>
    </source>
</evidence>
<evidence type="ECO:0000313" key="11">
    <source>
        <dbReference type="Proteomes" id="UP000326198"/>
    </source>
</evidence>
<evidence type="ECO:0000256" key="4">
    <source>
        <dbReference type="ARBA" id="ARBA00022723"/>
    </source>
</evidence>
<dbReference type="GO" id="GO:0004497">
    <property type="term" value="F:monooxygenase activity"/>
    <property type="evidence" value="ECO:0007669"/>
    <property type="project" value="UniProtKB-KW"/>
</dbReference>
<dbReference type="GO" id="GO:0016705">
    <property type="term" value="F:oxidoreductase activity, acting on paired donors, with incorporation or reduction of molecular oxygen"/>
    <property type="evidence" value="ECO:0007669"/>
    <property type="project" value="InterPro"/>
</dbReference>
<feature type="transmembrane region" description="Helical" evidence="9">
    <location>
        <begin position="12"/>
        <end position="30"/>
    </location>
</feature>
<comment type="similarity">
    <text evidence="2">Belongs to the cytochrome P450 family.</text>
</comment>
<dbReference type="PRINTS" id="PR00465">
    <property type="entry name" value="EP450IV"/>
</dbReference>
<dbReference type="AlphaFoldDB" id="A0A5N7B8G3"/>
<dbReference type="GO" id="GO:0019748">
    <property type="term" value="P:secondary metabolic process"/>
    <property type="evidence" value="ECO:0007669"/>
    <property type="project" value="UniProtKB-ARBA"/>
</dbReference>
<evidence type="ECO:0000256" key="8">
    <source>
        <dbReference type="PIRSR" id="PIRSR602403-1"/>
    </source>
</evidence>
<dbReference type="OrthoDB" id="1844152at2759"/>
<keyword evidence="9" id="KW-1133">Transmembrane helix</keyword>
<keyword evidence="9" id="KW-0812">Transmembrane</keyword>
<evidence type="ECO:0000256" key="7">
    <source>
        <dbReference type="ARBA" id="ARBA00023033"/>
    </source>
</evidence>
<organism evidence="10 11">
    <name type="scientific">Aspergillus bertholletiae</name>
    <dbReference type="NCBI Taxonomy" id="1226010"/>
    <lineage>
        <taxon>Eukaryota</taxon>
        <taxon>Fungi</taxon>
        <taxon>Dikarya</taxon>
        <taxon>Ascomycota</taxon>
        <taxon>Pezizomycotina</taxon>
        <taxon>Eurotiomycetes</taxon>
        <taxon>Eurotiomycetidae</taxon>
        <taxon>Eurotiales</taxon>
        <taxon>Aspergillaceae</taxon>
        <taxon>Aspergillus</taxon>
        <taxon>Aspergillus subgen. Circumdati</taxon>
    </lineage>
</organism>
<dbReference type="Proteomes" id="UP000326198">
    <property type="component" value="Unassembled WGS sequence"/>
</dbReference>
<proteinExistence type="inferred from homology"/>
<keyword evidence="9" id="KW-0472">Membrane</keyword>
<dbReference type="PANTHER" id="PTHR46206:SF1">
    <property type="entry name" value="P450, PUTATIVE (EUROFUNG)-RELATED"/>
    <property type="match status" value="1"/>
</dbReference>
<reference evidence="10 11" key="1">
    <citation type="submission" date="2019-04" db="EMBL/GenBank/DDBJ databases">
        <title>Friends and foes A comparative genomics studyof 23 Aspergillus species from section Flavi.</title>
        <authorList>
            <consortium name="DOE Joint Genome Institute"/>
            <person name="Kjaerbolling I."/>
            <person name="Vesth T."/>
            <person name="Frisvad J.C."/>
            <person name="Nybo J.L."/>
            <person name="Theobald S."/>
            <person name="Kildgaard S."/>
            <person name="Isbrandt T."/>
            <person name="Kuo A."/>
            <person name="Sato A."/>
            <person name="Lyhne E.K."/>
            <person name="Kogle M.E."/>
            <person name="Wiebenga A."/>
            <person name="Kun R.S."/>
            <person name="Lubbers R.J."/>
            <person name="Makela M.R."/>
            <person name="Barry K."/>
            <person name="Chovatia M."/>
            <person name="Clum A."/>
            <person name="Daum C."/>
            <person name="Haridas S."/>
            <person name="He G."/>
            <person name="LaButti K."/>
            <person name="Lipzen A."/>
            <person name="Mondo S."/>
            <person name="Riley R."/>
            <person name="Salamov A."/>
            <person name="Simmons B.A."/>
            <person name="Magnuson J.K."/>
            <person name="Henrissat B."/>
            <person name="Mortensen U.H."/>
            <person name="Larsen T.O."/>
            <person name="Devries R.P."/>
            <person name="Grigoriev I.V."/>
            <person name="Machida M."/>
            <person name="Baker S.E."/>
            <person name="Andersen M.R."/>
        </authorList>
    </citation>
    <scope>NUCLEOTIDE SEQUENCE [LARGE SCALE GENOMIC DNA]</scope>
    <source>
        <strain evidence="10 11">IBT 29228</strain>
    </source>
</reference>
<keyword evidence="3 8" id="KW-0349">Heme</keyword>
<gene>
    <name evidence="10" type="ORF">BDV26DRAFT_281420</name>
</gene>
<feature type="binding site" description="axial binding residue" evidence="8">
    <location>
        <position position="460"/>
    </location>
    <ligand>
        <name>heme</name>
        <dbReference type="ChEBI" id="CHEBI:30413"/>
    </ligand>
    <ligandPart>
        <name>Fe</name>
        <dbReference type="ChEBI" id="CHEBI:18248"/>
    </ligandPart>
</feature>
<keyword evidence="5" id="KW-0560">Oxidoreductase</keyword>
<feature type="transmembrane region" description="Helical" evidence="9">
    <location>
        <begin position="196"/>
        <end position="215"/>
    </location>
</feature>
<dbReference type="CDD" id="cd11041">
    <property type="entry name" value="CYP503A1-like"/>
    <property type="match status" value="1"/>
</dbReference>
<dbReference type="InterPro" id="IPR002403">
    <property type="entry name" value="Cyt_P450_E_grp-IV"/>
</dbReference>
<dbReference type="InterPro" id="IPR036396">
    <property type="entry name" value="Cyt_P450_sf"/>
</dbReference>
<name>A0A5N7B8G3_9EURO</name>
<evidence type="ECO:0000256" key="6">
    <source>
        <dbReference type="ARBA" id="ARBA00023004"/>
    </source>
</evidence>
<keyword evidence="6 8" id="KW-0408">Iron</keyword>
<accession>A0A5N7B8G3</accession>
<sequence>MNLQSLSIPDYIPTLGIWTAVLAVVLGTFFRPCVRSERVPPSVEWAQQRGGPLGNFRACVHEYRAGLKTVLSGYRTFSKCGQPFILPTTGFDPHVMLPKEHIKWVIDQPEDILSHVMVHGEKSGIKYMFPTFDYTSDLAAVEAIRIHLTRYLGKAQSVLANEMRKSFDAMNEIIPRVVGRLMFGQRLCRNQRFMRYAQRFSMWFGIGTALIGQLVPWQLRRIIGCLVAIPVAYYRALCTAYPWPLLNERFLNMKRQRDDPTFEYSPPEDLITWVFRAAFDMKNTTIDSPKAVASRYSILIPVGMGSTTVTATNTFLDLLASDPQQNYYEVLREEAESAFSTEDDWSQSVALQKLKRADSAIRESLRRNPILLNALSRQVMPKEGVTLPSGQHLQQGAWVAFSAAGIHNDERFYHKPDVYTPFRFLPTETTGEKIDTKPKTAMMVTTSDTFLPFGHARHSCPGRWFVSHVLKLLLAYITIHYDIKPLKERPLNIILGDHSIPPQHTTIFVRRRKIAA</sequence>
<dbReference type="EMBL" id="ML736214">
    <property type="protein sequence ID" value="KAE8378054.1"/>
    <property type="molecule type" value="Genomic_DNA"/>
</dbReference>
<dbReference type="Pfam" id="PF00067">
    <property type="entry name" value="p450"/>
    <property type="match status" value="1"/>
</dbReference>